<protein>
    <recommendedName>
        <fullName evidence="2">Bypass of forespore C C-terminal domain-containing protein</fullName>
    </recommendedName>
</protein>
<accession>A0A395VDH2</accession>
<reference evidence="3 4" key="1">
    <citation type="submission" date="2018-08" db="EMBL/GenBank/DDBJ databases">
        <title>A genome reference for cultivated species of the human gut microbiota.</title>
        <authorList>
            <person name="Zou Y."/>
            <person name="Xue W."/>
            <person name="Luo G."/>
        </authorList>
    </citation>
    <scope>NUCLEOTIDE SEQUENCE [LARGE SCALE GENOMIC DNA]</scope>
    <source>
        <strain evidence="3 4">AF22-12AC</strain>
    </source>
</reference>
<evidence type="ECO:0000256" key="1">
    <source>
        <dbReference type="SAM" id="SignalP"/>
    </source>
</evidence>
<feature type="domain" description="Bypass of forespore C C-terminal" evidence="2">
    <location>
        <begin position="68"/>
        <end position="123"/>
    </location>
</feature>
<evidence type="ECO:0000313" key="4">
    <source>
        <dbReference type="Proteomes" id="UP000266172"/>
    </source>
</evidence>
<proteinExistence type="predicted"/>
<dbReference type="AlphaFoldDB" id="A0A395VDH2"/>
<dbReference type="InterPro" id="IPR015050">
    <property type="entry name" value="BofC_C"/>
</dbReference>
<organism evidence="3 4">
    <name type="scientific">Roseburia hominis</name>
    <dbReference type="NCBI Taxonomy" id="301301"/>
    <lineage>
        <taxon>Bacteria</taxon>
        <taxon>Bacillati</taxon>
        <taxon>Bacillota</taxon>
        <taxon>Clostridia</taxon>
        <taxon>Lachnospirales</taxon>
        <taxon>Lachnospiraceae</taxon>
        <taxon>Roseburia</taxon>
    </lineage>
</organism>
<dbReference type="Proteomes" id="UP000266172">
    <property type="component" value="Unassembled WGS sequence"/>
</dbReference>
<dbReference type="RefSeq" id="WP_118096456.1">
    <property type="nucleotide sequence ID" value="NZ_JAQEDX010000001.1"/>
</dbReference>
<evidence type="ECO:0000259" key="2">
    <source>
        <dbReference type="Pfam" id="PF08955"/>
    </source>
</evidence>
<feature type="signal peptide" evidence="1">
    <location>
        <begin position="1"/>
        <end position="22"/>
    </location>
</feature>
<gene>
    <name evidence="3" type="ORF">DWX93_01890</name>
</gene>
<comment type="caution">
    <text evidence="3">The sequence shown here is derived from an EMBL/GenBank/DDBJ whole genome shotgun (WGS) entry which is preliminary data.</text>
</comment>
<sequence>MKRTIGICLFAAVMLFAGGLCGKSAFDAERIRTAEETEAVTEDAAVTQTERTAESMQVQKTCRYLLRMDDDGILKVYEADGITLLFETNIRAERLSAQTREQLSDGIPVDDERELYDLLESYSS</sequence>
<feature type="chain" id="PRO_5038880550" description="Bypass of forespore C C-terminal domain-containing protein" evidence="1">
    <location>
        <begin position="23"/>
        <end position="124"/>
    </location>
</feature>
<dbReference type="Pfam" id="PF08955">
    <property type="entry name" value="BofC_C"/>
    <property type="match status" value="1"/>
</dbReference>
<keyword evidence="1" id="KW-0732">Signal</keyword>
<dbReference type="EMBL" id="QRVL01000001">
    <property type="protein sequence ID" value="RGS42109.1"/>
    <property type="molecule type" value="Genomic_DNA"/>
</dbReference>
<name>A0A395VDH2_9FIRM</name>
<evidence type="ECO:0000313" key="3">
    <source>
        <dbReference type="EMBL" id="RGS42109.1"/>
    </source>
</evidence>